<reference evidence="13" key="1">
    <citation type="submission" date="2020-11" db="EMBL/GenBank/DDBJ databases">
        <authorList>
            <person name="Tran Van P."/>
        </authorList>
    </citation>
    <scope>NUCLEOTIDE SEQUENCE</scope>
</reference>
<dbReference type="OrthoDB" id="2163268at2759"/>
<evidence type="ECO:0000256" key="3">
    <source>
        <dbReference type="ARBA" id="ARBA00009825"/>
    </source>
</evidence>
<dbReference type="GO" id="GO:0005840">
    <property type="term" value="C:ribosome"/>
    <property type="evidence" value="ECO:0007669"/>
    <property type="project" value="UniProtKB-KW"/>
</dbReference>
<dbReference type="SUPFAM" id="SSF54999">
    <property type="entry name" value="Ribosomal protein S10"/>
    <property type="match status" value="1"/>
</dbReference>
<comment type="subcellular location">
    <subcellularLocation>
        <location evidence="2">Cytoplasm</location>
        <location evidence="2">Cytoskeleton</location>
    </subcellularLocation>
    <subcellularLocation>
        <location evidence="1">Membrane</location>
        <topology evidence="1">Multi-pass membrane protein</topology>
    </subcellularLocation>
</comment>
<dbReference type="Gene3D" id="1.25.70.10">
    <property type="entry name" value="Transcription termination factor 3, mitochondrial"/>
    <property type="match status" value="1"/>
</dbReference>
<evidence type="ECO:0000313" key="13">
    <source>
        <dbReference type="EMBL" id="CAD7277452.1"/>
    </source>
</evidence>
<dbReference type="EMBL" id="CAJPEX010000911">
    <property type="protein sequence ID" value="CAG0917604.1"/>
    <property type="molecule type" value="Genomic_DNA"/>
</dbReference>
<dbReference type="InterPro" id="IPR027486">
    <property type="entry name" value="Ribosomal_uS10_dom"/>
</dbReference>
<feature type="domain" description="Small ribosomal subunit protein uS10" evidence="12">
    <location>
        <begin position="103"/>
        <end position="200"/>
    </location>
</feature>
<dbReference type="SMART" id="SM01403">
    <property type="entry name" value="Ribosomal_S10"/>
    <property type="match status" value="1"/>
</dbReference>
<keyword evidence="4" id="KW-0963">Cytoplasm</keyword>
<dbReference type="InterPro" id="IPR032675">
    <property type="entry name" value="LRR_dom_sf"/>
</dbReference>
<evidence type="ECO:0000259" key="12">
    <source>
        <dbReference type="SMART" id="SM01403"/>
    </source>
</evidence>
<dbReference type="Proteomes" id="UP000678499">
    <property type="component" value="Unassembled WGS sequence"/>
</dbReference>
<evidence type="ECO:0000256" key="9">
    <source>
        <dbReference type="ARBA" id="ARBA00023212"/>
    </source>
</evidence>
<dbReference type="InterPro" id="IPR007915">
    <property type="entry name" value="TMEM258/Ost5"/>
</dbReference>
<gene>
    <name evidence="13" type="ORF">NMOB1V02_LOCUS5185</name>
</gene>
<evidence type="ECO:0000313" key="14">
    <source>
        <dbReference type="Proteomes" id="UP000678499"/>
    </source>
</evidence>
<evidence type="ECO:0000256" key="8">
    <source>
        <dbReference type="ARBA" id="ARBA00023136"/>
    </source>
</evidence>
<dbReference type="GO" id="GO:0007015">
    <property type="term" value="P:actin filament organization"/>
    <property type="evidence" value="ECO:0007669"/>
    <property type="project" value="TreeGrafter"/>
</dbReference>
<dbReference type="Pfam" id="PF05251">
    <property type="entry name" value="Ost5"/>
    <property type="match status" value="1"/>
</dbReference>
<name>A0A7R9BMV3_9CRUS</name>
<keyword evidence="5 11" id="KW-0812">Transmembrane</keyword>
<keyword evidence="6" id="KW-0689">Ribosomal protein</keyword>
<dbReference type="Gene3D" id="3.30.70.600">
    <property type="entry name" value="Ribosomal protein S10 domain"/>
    <property type="match status" value="1"/>
</dbReference>
<dbReference type="GO" id="GO:0030239">
    <property type="term" value="P:myofibril assembly"/>
    <property type="evidence" value="ECO:0007669"/>
    <property type="project" value="TreeGrafter"/>
</dbReference>
<sequence length="1101" mass="125946">MEAKASWFRTGVLTSGFFDTSALSRYVAPVNPAIFPHLTVVLLAIGLFFTAWFFVYEVTSTKYTKDLKKELLVSLVAAGFMGFGSLFLMLWTNEPDKLYSMVELEMKGHDPAVLKSYEDFTLMAAENLGITMKDKWVPDKRRILLSLLKSVHIYKKHQVQYEFRTHFRVVRFEKLTGSTADTFLEYIERNLPEGVLMQVTTEMAFVMNWRSWLKVLNGRRYVHAYRSLPAEPLKERSHLLSKLTGVSASKMLMCMQEHALLRQVPKSHLVAVTDILKSHGVEGDDVLEEPRILTMFPLLLENYFQCFKDIGVNKPGLQLVRRYPYLSRMRLSHLKAIGVVPGEDLVHRILNSVDPDRTVKGLAEMVTGTVPSNYWTEWTLQDICGRVQLALLNKHWAVEIEKAFEIIKGQLRLKNKSLTHFRENMDIAQHLFQLPVSKVLTNAYVLSGHPANMRRIAQLETIGANPTKEVIRKVPKLLLCPVENLVAIDELLLKECHFSPYAVQGVTDVYTLSPETVRERLKQLNTVPHFEALKDHPRVLRLVMYQNKAKTRLAHIESMHVGGIISLDLLAASTKKYESFMESSKMPRVRGKDLTHLVSTLLEIENDFVRDELHKHPCWKQTSLVQVKGTVTYLLAEGFTREKIMNALQIVLYSRKSVARILEQLPLKPELEPFELLWKNHDHVLQLALYYLEKDYNFSGKKLFELKMFTNRKLFGKDLSAYDDLDVDELLDKLTPEEINILAKEVDPDDQLLPPSQRHSYMCDKNPTGPLNRKQLINHINKEALETPDVPELVPYHPGTVRGKKWIAPSMPPSKQEEDVRIDLGEDFETALANAGDDELVDLAAILGFHSMMNQDQYHASQQNSGQPVGLGWTGVTKATQYKPLKFEPPNMTDVEDSIRRVSIDDASLRELNLNNIKARIHLTISDEKFVRLFDALKTNTRLEALSLANTDLRDRVVSKLCDALEKNSTLRVLNVESNFITPSAIRDLIKSLLVQKSLEEFRAVNQKPSVLGNKIESEITKLVEKNPTLLRLGLFLEYNDAQNRISAHLQKNCDKYRLKRIGRAARNYLGGVLRDKFRIPPSVLQERRDSLKNAVGEDED</sequence>
<dbReference type="InterPro" id="IPR038538">
    <property type="entry name" value="MTERF_sf"/>
</dbReference>
<dbReference type="PANTHER" id="PTHR10901:SF6">
    <property type="entry name" value="TROPOMODULIN, ISOFORM N"/>
    <property type="match status" value="1"/>
</dbReference>
<dbReference type="PANTHER" id="PTHR10901">
    <property type="entry name" value="TROPOMODULIN"/>
    <property type="match status" value="1"/>
</dbReference>
<evidence type="ECO:0000256" key="2">
    <source>
        <dbReference type="ARBA" id="ARBA00004245"/>
    </source>
</evidence>
<feature type="transmembrane region" description="Helical" evidence="11">
    <location>
        <begin position="71"/>
        <end position="91"/>
    </location>
</feature>
<evidence type="ECO:0000256" key="7">
    <source>
        <dbReference type="ARBA" id="ARBA00022989"/>
    </source>
</evidence>
<dbReference type="AlphaFoldDB" id="A0A7R9BMV3"/>
<dbReference type="GO" id="GO:0005856">
    <property type="term" value="C:cytoskeleton"/>
    <property type="evidence" value="ECO:0007669"/>
    <property type="project" value="UniProtKB-SubCell"/>
</dbReference>
<dbReference type="Pfam" id="PF00338">
    <property type="entry name" value="Ribosomal_S10"/>
    <property type="match status" value="1"/>
</dbReference>
<keyword evidence="9" id="KW-0206">Cytoskeleton</keyword>
<evidence type="ECO:0000256" key="11">
    <source>
        <dbReference type="SAM" id="Phobius"/>
    </source>
</evidence>
<dbReference type="FunFam" id="3.80.10.10:FF:000099">
    <property type="entry name" value="Tropomodulin, isoform C"/>
    <property type="match status" value="1"/>
</dbReference>
<dbReference type="InterPro" id="IPR036838">
    <property type="entry name" value="Ribosomal_uS10_dom_sf"/>
</dbReference>
<evidence type="ECO:0000256" key="4">
    <source>
        <dbReference type="ARBA" id="ARBA00022490"/>
    </source>
</evidence>
<evidence type="ECO:0000256" key="1">
    <source>
        <dbReference type="ARBA" id="ARBA00004141"/>
    </source>
</evidence>
<dbReference type="SUPFAM" id="SSF52047">
    <property type="entry name" value="RNI-like"/>
    <property type="match status" value="1"/>
</dbReference>
<keyword evidence="7 11" id="KW-1133">Transmembrane helix</keyword>
<protein>
    <recommendedName>
        <fullName evidence="12">Small ribosomal subunit protein uS10 domain-containing protein</fullName>
    </recommendedName>
</protein>
<dbReference type="GO" id="GO:0008250">
    <property type="term" value="C:oligosaccharyltransferase complex"/>
    <property type="evidence" value="ECO:0007669"/>
    <property type="project" value="InterPro"/>
</dbReference>
<keyword evidence="14" id="KW-1185">Reference proteome</keyword>
<dbReference type="GO" id="GO:0005523">
    <property type="term" value="F:tropomyosin binding"/>
    <property type="evidence" value="ECO:0007669"/>
    <property type="project" value="InterPro"/>
</dbReference>
<keyword evidence="8 11" id="KW-0472">Membrane</keyword>
<proteinExistence type="inferred from homology"/>
<dbReference type="SMART" id="SM00368">
    <property type="entry name" value="LRR_RI"/>
    <property type="match status" value="2"/>
</dbReference>
<evidence type="ECO:0000256" key="10">
    <source>
        <dbReference type="ARBA" id="ARBA00023274"/>
    </source>
</evidence>
<dbReference type="Gene3D" id="3.80.10.10">
    <property type="entry name" value="Ribonuclease Inhibitor"/>
    <property type="match status" value="1"/>
</dbReference>
<evidence type="ECO:0000256" key="5">
    <source>
        <dbReference type="ARBA" id="ARBA00022692"/>
    </source>
</evidence>
<dbReference type="EMBL" id="OA882948">
    <property type="protein sequence ID" value="CAD7277452.1"/>
    <property type="molecule type" value="Genomic_DNA"/>
</dbReference>
<organism evidence="13">
    <name type="scientific">Notodromas monacha</name>
    <dbReference type="NCBI Taxonomy" id="399045"/>
    <lineage>
        <taxon>Eukaryota</taxon>
        <taxon>Metazoa</taxon>
        <taxon>Ecdysozoa</taxon>
        <taxon>Arthropoda</taxon>
        <taxon>Crustacea</taxon>
        <taxon>Oligostraca</taxon>
        <taxon>Ostracoda</taxon>
        <taxon>Podocopa</taxon>
        <taxon>Podocopida</taxon>
        <taxon>Cypridocopina</taxon>
        <taxon>Cypridoidea</taxon>
        <taxon>Cyprididae</taxon>
        <taxon>Notodromas</taxon>
    </lineage>
</organism>
<dbReference type="InterPro" id="IPR004934">
    <property type="entry name" value="TMOD"/>
</dbReference>
<accession>A0A7R9BMV3</accession>
<evidence type="ECO:0000256" key="6">
    <source>
        <dbReference type="ARBA" id="ARBA00022980"/>
    </source>
</evidence>
<feature type="transmembrane region" description="Helical" evidence="11">
    <location>
        <begin position="34"/>
        <end position="59"/>
    </location>
</feature>
<dbReference type="GO" id="GO:1990904">
    <property type="term" value="C:ribonucleoprotein complex"/>
    <property type="evidence" value="ECO:0007669"/>
    <property type="project" value="UniProtKB-KW"/>
</dbReference>
<dbReference type="GO" id="GO:0030016">
    <property type="term" value="C:myofibril"/>
    <property type="evidence" value="ECO:0007669"/>
    <property type="project" value="TreeGrafter"/>
</dbReference>
<comment type="similarity">
    <text evidence="3">Belongs to the OST5 family.</text>
</comment>
<dbReference type="Pfam" id="PF03250">
    <property type="entry name" value="Tropomodulin"/>
    <property type="match status" value="1"/>
</dbReference>
<keyword evidence="10" id="KW-0687">Ribonucleoprotein</keyword>
<dbReference type="GO" id="GO:0051694">
    <property type="term" value="P:pointed-end actin filament capping"/>
    <property type="evidence" value="ECO:0007669"/>
    <property type="project" value="InterPro"/>
</dbReference>